<feature type="region of interest" description="Disordered" evidence="1">
    <location>
        <begin position="434"/>
        <end position="644"/>
    </location>
</feature>
<evidence type="ECO:0000259" key="2">
    <source>
        <dbReference type="PROSITE" id="PS50858"/>
    </source>
</evidence>
<feature type="compositionally biased region" description="Polar residues" evidence="1">
    <location>
        <begin position="214"/>
        <end position="235"/>
    </location>
</feature>
<dbReference type="InterPro" id="IPR035925">
    <property type="entry name" value="BSD_dom_sf"/>
</dbReference>
<feature type="compositionally biased region" description="Polar residues" evidence="1">
    <location>
        <begin position="617"/>
        <end position="630"/>
    </location>
</feature>
<dbReference type="Pfam" id="PF03909">
    <property type="entry name" value="BSD"/>
    <property type="match status" value="1"/>
</dbReference>
<dbReference type="AlphaFoldDB" id="A0A1Y1HYA9"/>
<feature type="compositionally biased region" description="Low complexity" evidence="1">
    <location>
        <begin position="603"/>
        <end position="616"/>
    </location>
</feature>
<dbReference type="SMART" id="SM00751">
    <property type="entry name" value="BSD"/>
    <property type="match status" value="1"/>
</dbReference>
<dbReference type="EMBL" id="DF237070">
    <property type="protein sequence ID" value="GAQ82722.1"/>
    <property type="molecule type" value="Genomic_DNA"/>
</dbReference>
<dbReference type="SUPFAM" id="SSF140383">
    <property type="entry name" value="BSD domain-like"/>
    <property type="match status" value="1"/>
</dbReference>
<evidence type="ECO:0000313" key="3">
    <source>
        <dbReference type="EMBL" id="GAQ82722.1"/>
    </source>
</evidence>
<feature type="compositionally biased region" description="Polar residues" evidence="1">
    <location>
        <begin position="581"/>
        <end position="594"/>
    </location>
</feature>
<dbReference type="OrthoDB" id="2021158at2759"/>
<feature type="compositionally biased region" description="Basic and acidic residues" evidence="1">
    <location>
        <begin position="93"/>
        <end position="103"/>
    </location>
</feature>
<feature type="compositionally biased region" description="Basic and acidic residues" evidence="1">
    <location>
        <begin position="117"/>
        <end position="132"/>
    </location>
</feature>
<gene>
    <name evidence="3" type="ORF">KFL_001210150</name>
</gene>
<reference evidence="3 4" key="1">
    <citation type="journal article" date="2014" name="Nat. Commun.">
        <title>Klebsormidium flaccidum genome reveals primary factors for plant terrestrial adaptation.</title>
        <authorList>
            <person name="Hori K."/>
            <person name="Maruyama F."/>
            <person name="Fujisawa T."/>
            <person name="Togashi T."/>
            <person name="Yamamoto N."/>
            <person name="Seo M."/>
            <person name="Sato S."/>
            <person name="Yamada T."/>
            <person name="Mori H."/>
            <person name="Tajima N."/>
            <person name="Moriyama T."/>
            <person name="Ikeuchi M."/>
            <person name="Watanabe M."/>
            <person name="Wada H."/>
            <person name="Kobayashi K."/>
            <person name="Saito M."/>
            <person name="Masuda T."/>
            <person name="Sasaki-Sekimoto Y."/>
            <person name="Mashiguchi K."/>
            <person name="Awai K."/>
            <person name="Shimojima M."/>
            <person name="Masuda S."/>
            <person name="Iwai M."/>
            <person name="Nobusawa T."/>
            <person name="Narise T."/>
            <person name="Kondo S."/>
            <person name="Saito H."/>
            <person name="Sato R."/>
            <person name="Murakawa M."/>
            <person name="Ihara Y."/>
            <person name="Oshima-Yamada Y."/>
            <person name="Ohtaka K."/>
            <person name="Satoh M."/>
            <person name="Sonobe K."/>
            <person name="Ishii M."/>
            <person name="Ohtani R."/>
            <person name="Kanamori-Sato M."/>
            <person name="Honoki R."/>
            <person name="Miyazaki D."/>
            <person name="Mochizuki H."/>
            <person name="Umetsu J."/>
            <person name="Higashi K."/>
            <person name="Shibata D."/>
            <person name="Kamiya Y."/>
            <person name="Sato N."/>
            <person name="Nakamura Y."/>
            <person name="Tabata S."/>
            <person name="Ida S."/>
            <person name="Kurokawa K."/>
            <person name="Ohta H."/>
        </authorList>
    </citation>
    <scope>NUCLEOTIDE SEQUENCE [LARGE SCALE GENOMIC DNA]</scope>
    <source>
        <strain evidence="3 4">NIES-2285</strain>
    </source>
</reference>
<feature type="compositionally biased region" description="Acidic residues" evidence="1">
    <location>
        <begin position="525"/>
        <end position="542"/>
    </location>
</feature>
<accession>A0A1Y1HYA9</accession>
<dbReference type="Proteomes" id="UP000054558">
    <property type="component" value="Unassembled WGS sequence"/>
</dbReference>
<organism evidence="3 4">
    <name type="scientific">Klebsormidium nitens</name>
    <name type="common">Green alga</name>
    <name type="synonym">Ulothrix nitens</name>
    <dbReference type="NCBI Taxonomy" id="105231"/>
    <lineage>
        <taxon>Eukaryota</taxon>
        <taxon>Viridiplantae</taxon>
        <taxon>Streptophyta</taxon>
        <taxon>Klebsormidiophyceae</taxon>
        <taxon>Klebsormidiales</taxon>
        <taxon>Klebsormidiaceae</taxon>
        <taxon>Klebsormidium</taxon>
    </lineage>
</organism>
<feature type="region of interest" description="Disordered" evidence="1">
    <location>
        <begin position="1"/>
        <end position="46"/>
    </location>
</feature>
<dbReference type="PANTHER" id="PTHR31923:SF4">
    <property type="entry name" value="BSD DOMAIN-CONTAINING PROTEIN"/>
    <property type="match status" value="1"/>
</dbReference>
<dbReference type="OMA" id="GTWLDFP"/>
<dbReference type="InterPro" id="IPR005607">
    <property type="entry name" value="BSD_dom"/>
</dbReference>
<name>A0A1Y1HYA9_KLENI</name>
<feature type="region of interest" description="Disordered" evidence="1">
    <location>
        <begin position="203"/>
        <end position="235"/>
    </location>
</feature>
<feature type="compositionally biased region" description="Basic and acidic residues" evidence="1">
    <location>
        <begin position="26"/>
        <end position="39"/>
    </location>
</feature>
<evidence type="ECO:0000256" key="1">
    <source>
        <dbReference type="SAM" id="MobiDB-lite"/>
    </source>
</evidence>
<feature type="domain" description="BSD" evidence="2">
    <location>
        <begin position="328"/>
        <end position="380"/>
    </location>
</feature>
<dbReference type="PROSITE" id="PS50858">
    <property type="entry name" value="BSD"/>
    <property type="match status" value="1"/>
</dbReference>
<keyword evidence="4" id="KW-1185">Reference proteome</keyword>
<feature type="compositionally biased region" description="Acidic residues" evidence="1">
    <location>
        <begin position="500"/>
        <end position="515"/>
    </location>
</feature>
<evidence type="ECO:0000313" key="4">
    <source>
        <dbReference type="Proteomes" id="UP000054558"/>
    </source>
</evidence>
<dbReference type="PANTHER" id="PTHR31923">
    <property type="entry name" value="BSD DOMAIN-CONTAINING PROTEIN"/>
    <property type="match status" value="1"/>
</dbReference>
<feature type="region of interest" description="Disordered" evidence="1">
    <location>
        <begin position="64"/>
        <end position="158"/>
    </location>
</feature>
<sequence>MSWWQRALGGEEGAESAPATTESDTQGEKGHTGGVREDLTELTQSFSRGLRGSSAFGLVKGLGSFLAGEPLPGDDEDDFVDGPSEGVQPVEASTREAAREESARFSGETEESAGRQPIEEGRDAETSRKTEEAGDGSVDTEDSAQPVVEHNPPKMKGLKADMSELTGTLSSSISRFSSVIKVVTGEDLLPSHRRRVVLFEKRAEDDTSAKPEESSLSPTKTIPSENPNFGPESASQLELVNKPPANARPADGVQKDFQALTGSIASGFSRLALRFPDMLSLVKRGEDEDEEVDPEAVGVTDEVVAFATSIASHPETWLDFPLSSDETAEELALTELQEDHVYVLEQEAPQIAAMRTELCPAFMSEERFWRVYFVLLASRLGTTGAAQLLTPEILTERKLLLEKLRKERGPLPDDNFETGVPGPAAEQALLHPVKGSPASKETVDTPANKASQAGDRPATKQTDVSAAKAVESEALEREAGDGSAAAGKVGPAQTGPREGADEEDVDDWLDDDGEGGGEQGQSDPHEEDESSFSELEEEEEGASQDVVPVLKPIGTRVADDNRSAGSSSDPARGAGWVQLHRTASQGLKTVSSSSDMEHEETSGEGSPSSPAATSASNHGGSRTNSESGNEWLTVDAEDGRSTVS</sequence>
<feature type="compositionally biased region" description="Basic and acidic residues" evidence="1">
    <location>
        <begin position="470"/>
        <end position="480"/>
    </location>
</feature>
<feature type="compositionally biased region" description="Basic and acidic residues" evidence="1">
    <location>
        <begin position="203"/>
        <end position="213"/>
    </location>
</feature>
<protein>
    <submittedName>
        <fullName evidence="3">BSD domain-containing protein</fullName>
    </submittedName>
</protein>
<dbReference type="Gene3D" id="1.10.3970.10">
    <property type="entry name" value="BSD domain"/>
    <property type="match status" value="1"/>
</dbReference>
<proteinExistence type="predicted"/>